<evidence type="ECO:0000256" key="1">
    <source>
        <dbReference type="ARBA" id="ARBA00006432"/>
    </source>
</evidence>
<feature type="domain" description="AMP-dependent synthetase/ligase" evidence="3">
    <location>
        <begin position="30"/>
        <end position="413"/>
    </location>
</feature>
<evidence type="ECO:0000256" key="2">
    <source>
        <dbReference type="ARBA" id="ARBA00022598"/>
    </source>
</evidence>
<evidence type="ECO:0000313" key="5">
    <source>
        <dbReference type="EMBL" id="MFC6766806.1"/>
    </source>
</evidence>
<keyword evidence="6" id="KW-1185">Reference proteome</keyword>
<sequence>MKVHSQSQIDRYEQAGVWGETTLLDRFSDTVESAPDRKAVVDPPNAAELVDRDPEQFTYEAFAERVGGIAAGLRDHGVEKNDVVVVQLPNTWELAALYLAVARAGGVISPLPVQWRRRELDHVVELTDAELFVTLDEFNGFDHVEMARDAVTDLDSLEEIVTLTEIREMSEQEPDPSALDDVSIGANEVFNLEWTSGTTAAPKACPMTHNNWHGMPILPLLDFEIGEPQTVLCTAPLVNMTAVGVNLIPWLLTGGTFVIHHPLDFDILVDQIQTEGVTFTILVPTVMNRLLKHPGVDDFDLSGVDTIATGSAAPAEWALEEFRDRWGIEVVNIWGQNEGTAIISGPKTTPMARRATDFPQFGADRDDTDWAFSDPRVDTIRTKIVDDTGDIVTETGEVGELAYKGPGVIAEYFRQPDLTDDAFDDEGYFYTGDLFQIEDDGFISFFDRKKDVIIRGGYTISAKEVENVVLEHPDVADAAVVGMPDEDLGERVCLYAVPVKGSDLSLKDITNTLEDDLAIYKHPERLEVVETIPRNPVGKIRKTELREDIAETADTATNGGEV</sequence>
<comment type="caution">
    <text evidence="5">The sequence shown here is derived from an EMBL/GenBank/DDBJ whole genome shotgun (WGS) entry which is preliminary data.</text>
</comment>
<gene>
    <name evidence="5" type="ORF">ACFQE6_17985</name>
</gene>
<dbReference type="AlphaFoldDB" id="A0ABD5SSQ1"/>
<dbReference type="Gene3D" id="3.40.50.12780">
    <property type="entry name" value="N-terminal domain of ligase-like"/>
    <property type="match status" value="1"/>
</dbReference>
<dbReference type="RefSeq" id="WP_273739752.1">
    <property type="nucleotide sequence ID" value="NZ_JAQIVI010000297.1"/>
</dbReference>
<dbReference type="SUPFAM" id="SSF56801">
    <property type="entry name" value="Acetyl-CoA synthetase-like"/>
    <property type="match status" value="1"/>
</dbReference>
<dbReference type="InterPro" id="IPR050237">
    <property type="entry name" value="ATP-dep_AMP-bd_enzyme"/>
</dbReference>
<dbReference type="EMBL" id="JBHSWV010000297">
    <property type="protein sequence ID" value="MFC6766806.1"/>
    <property type="molecule type" value="Genomic_DNA"/>
</dbReference>
<comment type="similarity">
    <text evidence="1">Belongs to the ATP-dependent AMP-binding enzyme family.</text>
</comment>
<dbReference type="Proteomes" id="UP001596383">
    <property type="component" value="Unassembled WGS sequence"/>
</dbReference>
<dbReference type="InterPro" id="IPR042099">
    <property type="entry name" value="ANL_N_sf"/>
</dbReference>
<dbReference type="FunFam" id="3.30.300.30:FF:000008">
    <property type="entry name" value="2,3-dihydroxybenzoate-AMP ligase"/>
    <property type="match status" value="1"/>
</dbReference>
<dbReference type="InterPro" id="IPR000873">
    <property type="entry name" value="AMP-dep_synth/lig_dom"/>
</dbReference>
<keyword evidence="2" id="KW-0436">Ligase</keyword>
<dbReference type="GO" id="GO:0016878">
    <property type="term" value="F:acid-thiol ligase activity"/>
    <property type="evidence" value="ECO:0007669"/>
    <property type="project" value="UniProtKB-ARBA"/>
</dbReference>
<evidence type="ECO:0000259" key="3">
    <source>
        <dbReference type="Pfam" id="PF00501"/>
    </source>
</evidence>
<organism evidence="5 6">
    <name type="scientific">Natrinema soli</name>
    <dbReference type="NCBI Taxonomy" id="1930624"/>
    <lineage>
        <taxon>Archaea</taxon>
        <taxon>Methanobacteriati</taxon>
        <taxon>Methanobacteriota</taxon>
        <taxon>Stenosarchaea group</taxon>
        <taxon>Halobacteria</taxon>
        <taxon>Halobacteriales</taxon>
        <taxon>Natrialbaceae</taxon>
        <taxon>Natrinema</taxon>
    </lineage>
</organism>
<reference evidence="5 6" key="1">
    <citation type="journal article" date="2019" name="Int. J. Syst. Evol. Microbiol.">
        <title>The Global Catalogue of Microorganisms (GCM) 10K type strain sequencing project: providing services to taxonomists for standard genome sequencing and annotation.</title>
        <authorList>
            <consortium name="The Broad Institute Genomics Platform"/>
            <consortium name="The Broad Institute Genome Sequencing Center for Infectious Disease"/>
            <person name="Wu L."/>
            <person name="Ma J."/>
        </authorList>
    </citation>
    <scope>NUCLEOTIDE SEQUENCE [LARGE SCALE GENOMIC DNA]</scope>
    <source>
        <strain evidence="5 6">LMG 29247</strain>
    </source>
</reference>
<dbReference type="Pfam" id="PF00501">
    <property type="entry name" value="AMP-binding"/>
    <property type="match status" value="1"/>
</dbReference>
<accession>A0ABD5SSQ1</accession>
<dbReference type="PANTHER" id="PTHR43767:SF1">
    <property type="entry name" value="NONRIBOSOMAL PEPTIDE SYNTHASE PES1 (EUROFUNG)-RELATED"/>
    <property type="match status" value="1"/>
</dbReference>
<evidence type="ECO:0000259" key="4">
    <source>
        <dbReference type="Pfam" id="PF13193"/>
    </source>
</evidence>
<dbReference type="InterPro" id="IPR045851">
    <property type="entry name" value="AMP-bd_C_sf"/>
</dbReference>
<dbReference type="PANTHER" id="PTHR43767">
    <property type="entry name" value="LONG-CHAIN-FATTY-ACID--COA LIGASE"/>
    <property type="match status" value="1"/>
</dbReference>
<name>A0ABD5SSQ1_9EURY</name>
<dbReference type="Pfam" id="PF13193">
    <property type="entry name" value="AMP-binding_C"/>
    <property type="match status" value="1"/>
</dbReference>
<protein>
    <submittedName>
        <fullName evidence="5">Class I adenylate-forming enzyme family protein</fullName>
    </submittedName>
</protein>
<proteinExistence type="inferred from homology"/>
<feature type="domain" description="AMP-binding enzyme C-terminal" evidence="4">
    <location>
        <begin position="464"/>
        <end position="539"/>
    </location>
</feature>
<dbReference type="Gene3D" id="3.30.300.30">
    <property type="match status" value="1"/>
</dbReference>
<dbReference type="InterPro" id="IPR025110">
    <property type="entry name" value="AMP-bd_C"/>
</dbReference>
<evidence type="ECO:0000313" key="6">
    <source>
        <dbReference type="Proteomes" id="UP001596383"/>
    </source>
</evidence>